<reference evidence="3 4" key="1">
    <citation type="submission" date="2020-09" db="EMBL/GenBank/DDBJ databases">
        <title>Pseudoxanthomonas sp. CAU 1598 isolated from sand of Yaerae Beach.</title>
        <authorList>
            <person name="Kim W."/>
        </authorList>
    </citation>
    <scope>NUCLEOTIDE SEQUENCE [LARGE SCALE GENOMIC DNA]</scope>
    <source>
        <strain evidence="3 4">CAU 1598</strain>
    </source>
</reference>
<keyword evidence="1" id="KW-0732">Signal</keyword>
<evidence type="ECO:0000313" key="4">
    <source>
        <dbReference type="Proteomes" id="UP000613768"/>
    </source>
</evidence>
<evidence type="ECO:0000256" key="1">
    <source>
        <dbReference type="SAM" id="SignalP"/>
    </source>
</evidence>
<feature type="signal peptide" evidence="1">
    <location>
        <begin position="1"/>
        <end position="20"/>
    </location>
</feature>
<dbReference type="AlphaFoldDB" id="A0AAW3ZPN6"/>
<sequence>MKRLLVALMTLLGLVGVASAQPLNNRPLLVPLYEVYSRQYNDYFYSVDLEQVQIAKSMFGYTGQKVVAHLERRQQSGTQAFKRFYKDWPEYNHFYTTDNSMVEYYNGRQISEVNLVQAEFNYQFEGVEGYIYELPVPGTVALHRLNYWNPTTGNQVHQYTTDNSTVQQLRASGWSYDRIAGYVYSSAQPNWENAAGRHFLLGMRCPGPASNTQPQDTSHACFANGDDATRFRDFFFPTVNIDSVRPAGRSTQVITFNFMSRDFFGIPAQQGGGDHLSFGFRGHLHAHRADVAQFCPFQAPAGQVGPNCTWQRGLGMNLWQQRGAGEPMLTLEAWWVPNTNSWTDVAGSIALRGPSAGYANAFQNFVTYSVSARVTEVGGGPHGVGGILDVEVRNPSGYVVAKGSWDTRNQTGAINGAQGLPFTAASPFPSGLNGLFMASANEARRDYTVFITNLKIRWQ</sequence>
<accession>A0AAW3ZPN6</accession>
<organism evidence="3 4">
    <name type="scientific">Pseudomarimonas arenosa</name>
    <dbReference type="NCBI Taxonomy" id="2774145"/>
    <lineage>
        <taxon>Bacteria</taxon>
        <taxon>Pseudomonadati</taxon>
        <taxon>Pseudomonadota</taxon>
        <taxon>Gammaproteobacteria</taxon>
        <taxon>Lysobacterales</taxon>
        <taxon>Lysobacteraceae</taxon>
        <taxon>Pseudomarimonas</taxon>
    </lineage>
</organism>
<evidence type="ECO:0000259" key="2">
    <source>
        <dbReference type="Pfam" id="PF18885"/>
    </source>
</evidence>
<gene>
    <name evidence="3" type="ORF">IFO71_20495</name>
</gene>
<dbReference type="Proteomes" id="UP000613768">
    <property type="component" value="Unassembled WGS sequence"/>
</dbReference>
<feature type="chain" id="PRO_5044014264" description="DUF5648 domain-containing protein" evidence="1">
    <location>
        <begin position="21"/>
        <end position="459"/>
    </location>
</feature>
<dbReference type="InterPro" id="IPR043708">
    <property type="entry name" value="DUF5648"/>
</dbReference>
<proteinExistence type="predicted"/>
<protein>
    <recommendedName>
        <fullName evidence="2">DUF5648 domain-containing protein</fullName>
    </recommendedName>
</protein>
<name>A0AAW3ZPN6_9GAMM</name>
<feature type="domain" description="DUF5648" evidence="2">
    <location>
        <begin position="29"/>
        <end position="100"/>
    </location>
</feature>
<dbReference type="EMBL" id="JACYTR010000086">
    <property type="protein sequence ID" value="MBD8528135.1"/>
    <property type="molecule type" value="Genomic_DNA"/>
</dbReference>
<evidence type="ECO:0000313" key="3">
    <source>
        <dbReference type="EMBL" id="MBD8528135.1"/>
    </source>
</evidence>
<dbReference type="RefSeq" id="WP_192031555.1">
    <property type="nucleotide sequence ID" value="NZ_JACYTR010000086.1"/>
</dbReference>
<dbReference type="Pfam" id="PF18885">
    <property type="entry name" value="DUF5648"/>
    <property type="match status" value="2"/>
</dbReference>
<keyword evidence="4" id="KW-1185">Reference proteome</keyword>
<feature type="domain" description="DUF5648" evidence="2">
    <location>
        <begin position="112"/>
        <end position="185"/>
    </location>
</feature>
<comment type="caution">
    <text evidence="3">The sequence shown here is derived from an EMBL/GenBank/DDBJ whole genome shotgun (WGS) entry which is preliminary data.</text>
</comment>